<organism evidence="1 2">
    <name type="scientific">Physocladia obscura</name>
    <dbReference type="NCBI Taxonomy" id="109957"/>
    <lineage>
        <taxon>Eukaryota</taxon>
        <taxon>Fungi</taxon>
        <taxon>Fungi incertae sedis</taxon>
        <taxon>Chytridiomycota</taxon>
        <taxon>Chytridiomycota incertae sedis</taxon>
        <taxon>Chytridiomycetes</taxon>
        <taxon>Chytridiales</taxon>
        <taxon>Chytriomycetaceae</taxon>
        <taxon>Physocladia</taxon>
    </lineage>
</organism>
<name>A0AAD5T787_9FUNG</name>
<sequence length="61" mass="6797">MQQIGYFGASSFAVVESGDFKGEVSMASLYRHDGIWVPYQSLVFDRVSSREDFGIKSDLGQ</sequence>
<dbReference type="AlphaFoldDB" id="A0AAD5T787"/>
<keyword evidence="2" id="KW-1185">Reference proteome</keyword>
<accession>A0AAD5T787</accession>
<evidence type="ECO:0000313" key="2">
    <source>
        <dbReference type="Proteomes" id="UP001211907"/>
    </source>
</evidence>
<reference evidence="1" key="1">
    <citation type="submission" date="2020-05" db="EMBL/GenBank/DDBJ databases">
        <title>Phylogenomic resolution of chytrid fungi.</title>
        <authorList>
            <person name="Stajich J.E."/>
            <person name="Amses K."/>
            <person name="Simmons R."/>
            <person name="Seto K."/>
            <person name="Myers J."/>
            <person name="Bonds A."/>
            <person name="Quandt C.A."/>
            <person name="Barry K."/>
            <person name="Liu P."/>
            <person name="Grigoriev I."/>
            <person name="Longcore J.E."/>
            <person name="James T.Y."/>
        </authorList>
    </citation>
    <scope>NUCLEOTIDE SEQUENCE</scope>
    <source>
        <strain evidence="1">JEL0513</strain>
    </source>
</reference>
<dbReference type="Proteomes" id="UP001211907">
    <property type="component" value="Unassembled WGS sequence"/>
</dbReference>
<evidence type="ECO:0000313" key="1">
    <source>
        <dbReference type="EMBL" id="KAJ3133703.1"/>
    </source>
</evidence>
<protein>
    <submittedName>
        <fullName evidence="1">Uncharacterized protein</fullName>
    </submittedName>
</protein>
<comment type="caution">
    <text evidence="1">The sequence shown here is derived from an EMBL/GenBank/DDBJ whole genome shotgun (WGS) entry which is preliminary data.</text>
</comment>
<dbReference type="EMBL" id="JADGJH010000208">
    <property type="protein sequence ID" value="KAJ3133703.1"/>
    <property type="molecule type" value="Genomic_DNA"/>
</dbReference>
<proteinExistence type="predicted"/>
<gene>
    <name evidence="1" type="ORF">HK100_004127</name>
</gene>